<feature type="region of interest" description="Disordered" evidence="1">
    <location>
        <begin position="129"/>
        <end position="150"/>
    </location>
</feature>
<reference evidence="3 4" key="1">
    <citation type="submission" date="2019-07" db="EMBL/GenBank/DDBJ databases">
        <title>Whole genome shotgun sequence of Cellulomonas soli NBRC 109434.</title>
        <authorList>
            <person name="Hosoyama A."/>
            <person name="Uohara A."/>
            <person name="Ohji S."/>
            <person name="Ichikawa N."/>
        </authorList>
    </citation>
    <scope>NUCLEOTIDE SEQUENCE [LARGE SCALE GENOMIC DNA]</scope>
    <source>
        <strain evidence="3 4">NBRC 109434</strain>
    </source>
</reference>
<name>A0A512PCD4_9CELL</name>
<feature type="chain" id="PRO_5021849584" description="Lipoprotein" evidence="2">
    <location>
        <begin position="30"/>
        <end position="301"/>
    </location>
</feature>
<keyword evidence="4" id="KW-1185">Reference proteome</keyword>
<dbReference type="Proteomes" id="UP000321798">
    <property type="component" value="Unassembled WGS sequence"/>
</dbReference>
<sequence>MPRRTTTSLCTAALVTVCLAGCGAGSAGAATPAALAPDPSATASAVARGVVLTAELDTDSGAVVLPFDRFASTWNEQAVIAAAANTLVAVCAADHGVDVTVQAPQVDAVYGSELYYGPWTVEQAEQFGFAPPSPAQEQTADDSPTTDVGGVDDQAVLARCGDLVEVNELTSALLDDGPWLEPLAVVTQGLVERPGARSALSDLADCLEEEGLQVDADSPWLPEGADPGTTSDEQVALALQLVGCKTTTGFTERMSSIEASEQAPIVVTYVDELEARRAAVDEALESARAILVEHPEVRSQP</sequence>
<feature type="signal peptide" evidence="2">
    <location>
        <begin position="1"/>
        <end position="29"/>
    </location>
</feature>
<evidence type="ECO:0000313" key="4">
    <source>
        <dbReference type="Proteomes" id="UP000321798"/>
    </source>
</evidence>
<proteinExistence type="predicted"/>
<evidence type="ECO:0008006" key="5">
    <source>
        <dbReference type="Google" id="ProtNLM"/>
    </source>
</evidence>
<dbReference type="AlphaFoldDB" id="A0A512PCD4"/>
<evidence type="ECO:0000313" key="3">
    <source>
        <dbReference type="EMBL" id="GEP68858.1"/>
    </source>
</evidence>
<comment type="caution">
    <text evidence="3">The sequence shown here is derived from an EMBL/GenBank/DDBJ whole genome shotgun (WGS) entry which is preliminary data.</text>
</comment>
<protein>
    <recommendedName>
        <fullName evidence="5">Lipoprotein</fullName>
    </recommendedName>
</protein>
<evidence type="ECO:0000256" key="2">
    <source>
        <dbReference type="SAM" id="SignalP"/>
    </source>
</evidence>
<accession>A0A512PCD4</accession>
<gene>
    <name evidence="3" type="ORF">CSO01_15730</name>
</gene>
<evidence type="ECO:0000256" key="1">
    <source>
        <dbReference type="SAM" id="MobiDB-lite"/>
    </source>
</evidence>
<feature type="compositionally biased region" description="Polar residues" evidence="1">
    <location>
        <begin position="135"/>
        <end position="146"/>
    </location>
</feature>
<keyword evidence="2" id="KW-0732">Signal</keyword>
<dbReference type="OrthoDB" id="4829066at2"/>
<dbReference type="EMBL" id="BKAL01000004">
    <property type="protein sequence ID" value="GEP68858.1"/>
    <property type="molecule type" value="Genomic_DNA"/>
</dbReference>
<organism evidence="3 4">
    <name type="scientific">Cellulomonas soli</name>
    <dbReference type="NCBI Taxonomy" id="931535"/>
    <lineage>
        <taxon>Bacteria</taxon>
        <taxon>Bacillati</taxon>
        <taxon>Actinomycetota</taxon>
        <taxon>Actinomycetes</taxon>
        <taxon>Micrococcales</taxon>
        <taxon>Cellulomonadaceae</taxon>
        <taxon>Cellulomonas</taxon>
    </lineage>
</organism>
<dbReference type="RefSeq" id="WP_146952617.1">
    <property type="nucleotide sequence ID" value="NZ_BAABBJ010000003.1"/>
</dbReference>